<dbReference type="InterPro" id="IPR031982">
    <property type="entry name" value="PilE-like"/>
</dbReference>
<dbReference type="OrthoDB" id="5296638at2"/>
<dbReference type="InterPro" id="IPR012902">
    <property type="entry name" value="N_methyl_site"/>
</dbReference>
<evidence type="ECO:0000256" key="1">
    <source>
        <dbReference type="ARBA" id="ARBA00022481"/>
    </source>
</evidence>
<keyword evidence="2" id="KW-1133">Transmembrane helix</keyword>
<dbReference type="GO" id="GO:0015627">
    <property type="term" value="C:type II protein secretion system complex"/>
    <property type="evidence" value="ECO:0007669"/>
    <property type="project" value="InterPro"/>
</dbReference>
<name>A0A0F6TQX4_9GAMM</name>
<dbReference type="Pfam" id="PF16732">
    <property type="entry name" value="ComP_DUS"/>
    <property type="match status" value="1"/>
</dbReference>
<keyword evidence="4" id="KW-1185">Reference proteome</keyword>
<dbReference type="STRING" id="914150.TQ33_1328"/>
<dbReference type="HOGENOM" id="CLU_091705_6_3_6"/>
<dbReference type="AlphaFoldDB" id="A0A0F6TQX4"/>
<dbReference type="Proteomes" id="UP000034071">
    <property type="component" value="Chromosome"/>
</dbReference>
<organism evidence="3 4">
    <name type="scientific">Kangiella geojedonensis</name>
    <dbReference type="NCBI Taxonomy" id="914150"/>
    <lineage>
        <taxon>Bacteria</taxon>
        <taxon>Pseudomonadati</taxon>
        <taxon>Pseudomonadota</taxon>
        <taxon>Gammaproteobacteria</taxon>
        <taxon>Kangiellales</taxon>
        <taxon>Kangiellaceae</taxon>
        <taxon>Kangiella</taxon>
    </lineage>
</organism>
<dbReference type="PANTHER" id="PTHR30093:SF47">
    <property type="entry name" value="TYPE IV PILUS NON-CORE MINOR PILIN PILE"/>
    <property type="match status" value="1"/>
</dbReference>
<keyword evidence="2" id="KW-0472">Membrane</keyword>
<evidence type="ECO:0000256" key="2">
    <source>
        <dbReference type="SAM" id="Phobius"/>
    </source>
</evidence>
<reference evidence="3 4" key="1">
    <citation type="submission" date="2015-02" db="EMBL/GenBank/DDBJ databases">
        <title>Complete genome sequence of Kangiella geojedonensis strain YCS-5T.</title>
        <authorList>
            <person name="Kim K.M."/>
        </authorList>
    </citation>
    <scope>NUCLEOTIDE SEQUENCE [LARGE SCALE GENOMIC DNA]</scope>
    <source>
        <strain evidence="3 4">YCS-5</strain>
    </source>
</reference>
<feature type="transmembrane region" description="Helical" evidence="2">
    <location>
        <begin position="6"/>
        <end position="30"/>
    </location>
</feature>
<evidence type="ECO:0000313" key="4">
    <source>
        <dbReference type="Proteomes" id="UP000034071"/>
    </source>
</evidence>
<sequence length="139" mass="14794">MKQNNGFTLIEVMIVVAVVAVLAAIAIPSYNQYVVRSKRADAMGTLMSASQAVERYKSNNNFSYDGVEDANVIPTQVPSDGGDAYYTIGFQGDPTVTTYTLIATPTGSQPASDGTLTVNQNGVKTWNGNNCWPESGNSC</sequence>
<dbReference type="SUPFAM" id="SSF54523">
    <property type="entry name" value="Pili subunits"/>
    <property type="match status" value="1"/>
</dbReference>
<dbReference type="InterPro" id="IPR045584">
    <property type="entry name" value="Pilin-like"/>
</dbReference>
<dbReference type="Pfam" id="PF07963">
    <property type="entry name" value="N_methyl"/>
    <property type="match status" value="1"/>
</dbReference>
<dbReference type="GO" id="GO:0043683">
    <property type="term" value="P:type IV pilus assembly"/>
    <property type="evidence" value="ECO:0007669"/>
    <property type="project" value="InterPro"/>
</dbReference>
<dbReference type="NCBIfam" id="TIGR02532">
    <property type="entry name" value="IV_pilin_GFxxxE"/>
    <property type="match status" value="1"/>
</dbReference>
<accession>A0A0F6TQX4</accession>
<keyword evidence="1" id="KW-0488">Methylation</keyword>
<dbReference type="RefSeq" id="WP_046561372.1">
    <property type="nucleotide sequence ID" value="NZ_CP010975.1"/>
</dbReference>
<evidence type="ECO:0000313" key="3">
    <source>
        <dbReference type="EMBL" id="AKE52282.1"/>
    </source>
</evidence>
<dbReference type="KEGG" id="kge:TQ33_1328"/>
<dbReference type="EMBL" id="CP010975">
    <property type="protein sequence ID" value="AKE52282.1"/>
    <property type="molecule type" value="Genomic_DNA"/>
</dbReference>
<dbReference type="PANTHER" id="PTHR30093">
    <property type="entry name" value="GENERAL SECRETION PATHWAY PROTEIN G"/>
    <property type="match status" value="1"/>
</dbReference>
<keyword evidence="2" id="KW-0812">Transmembrane</keyword>
<protein>
    <submittedName>
        <fullName evidence="3">General secretion pathway protein H</fullName>
    </submittedName>
</protein>
<dbReference type="PRINTS" id="PR00813">
    <property type="entry name" value="BCTERIALGSPG"/>
</dbReference>
<dbReference type="InterPro" id="IPR000983">
    <property type="entry name" value="Bac_GSPG_pilin"/>
</dbReference>
<dbReference type="Gene3D" id="3.30.700.10">
    <property type="entry name" value="Glycoprotein, Type 4 Pilin"/>
    <property type="match status" value="1"/>
</dbReference>
<dbReference type="GO" id="GO:0015628">
    <property type="term" value="P:protein secretion by the type II secretion system"/>
    <property type="evidence" value="ECO:0007669"/>
    <property type="project" value="InterPro"/>
</dbReference>
<gene>
    <name evidence="3" type="ORF">TQ33_1328</name>
</gene>
<proteinExistence type="predicted"/>